<evidence type="ECO:0000313" key="2">
    <source>
        <dbReference type="Proteomes" id="UP000186720"/>
    </source>
</evidence>
<comment type="caution">
    <text evidence="1">The sequence shown here is derived from an EMBL/GenBank/DDBJ whole genome shotgun (WGS) entry which is preliminary data.</text>
</comment>
<gene>
    <name evidence="1" type="ORF">RG47T_0202</name>
</gene>
<protein>
    <submittedName>
        <fullName evidence="1">Uncharacterized protein</fullName>
    </submittedName>
</protein>
<reference evidence="1 2" key="1">
    <citation type="submission" date="2016-11" db="EMBL/GenBank/DDBJ databases">
        <title>Whole Genome Sequencing of Mucilaginibacter polytrichastri RG4-7(T) isolated from the moss sample.</title>
        <authorList>
            <person name="Li Y."/>
        </authorList>
    </citation>
    <scope>NUCLEOTIDE SEQUENCE [LARGE SCALE GENOMIC DNA]</scope>
    <source>
        <strain evidence="1 2">RG4-7</strain>
    </source>
</reference>
<dbReference type="AlphaFoldDB" id="A0A1Q5ZSM2"/>
<dbReference type="Pfam" id="PF20329">
    <property type="entry name" value="DUF6624"/>
    <property type="match status" value="1"/>
</dbReference>
<proteinExistence type="predicted"/>
<name>A0A1Q5ZSM2_9SPHI</name>
<dbReference type="STRING" id="1302689.RG47T_0202"/>
<organism evidence="1 2">
    <name type="scientific">Mucilaginibacter polytrichastri</name>
    <dbReference type="NCBI Taxonomy" id="1302689"/>
    <lineage>
        <taxon>Bacteria</taxon>
        <taxon>Pseudomonadati</taxon>
        <taxon>Bacteroidota</taxon>
        <taxon>Sphingobacteriia</taxon>
        <taxon>Sphingobacteriales</taxon>
        <taxon>Sphingobacteriaceae</taxon>
        <taxon>Mucilaginibacter</taxon>
    </lineage>
</organism>
<dbReference type="InterPro" id="IPR046732">
    <property type="entry name" value="DUF6624"/>
</dbReference>
<sequence length="187" mass="21343">MLCANASGVSKIDTALQKKILLMFRQDQKWRIESDKINNGKSSAYDEATINKNMAKTDSLNMMEAKLIIKKHGYPGYNLVDTSGSNAFWAIIQHCDDDVAFQQQALTLMSREIKRHNANGEDYALLQDRVLVNQGHKQLYGTQVRIDLKTHHAKPFPIQDSLQVDKRRKAVGLIPLQDYLKIFEPKQ</sequence>
<dbReference type="EMBL" id="MPPL01000001">
    <property type="protein sequence ID" value="OKS84769.1"/>
    <property type="molecule type" value="Genomic_DNA"/>
</dbReference>
<evidence type="ECO:0000313" key="1">
    <source>
        <dbReference type="EMBL" id="OKS84769.1"/>
    </source>
</evidence>
<keyword evidence="2" id="KW-1185">Reference proteome</keyword>
<accession>A0A1Q5ZSM2</accession>
<dbReference type="Proteomes" id="UP000186720">
    <property type="component" value="Unassembled WGS sequence"/>
</dbReference>